<comment type="subcellular location">
    <subcellularLocation>
        <location evidence="6">Cytoplasm</location>
    </subcellularLocation>
</comment>
<dbReference type="InterPro" id="IPR036389">
    <property type="entry name" value="RNase_III_sf"/>
</dbReference>
<evidence type="ECO:0000256" key="5">
    <source>
        <dbReference type="ARBA" id="ARBA00022801"/>
    </source>
</evidence>
<evidence type="ECO:0000256" key="3">
    <source>
        <dbReference type="ARBA" id="ARBA00022722"/>
    </source>
</evidence>
<dbReference type="RefSeq" id="WP_207599324.1">
    <property type="nucleotide sequence ID" value="NZ_JAFNJU010000004.1"/>
</dbReference>
<dbReference type="SUPFAM" id="SSF69065">
    <property type="entry name" value="RNase III domain-like"/>
    <property type="match status" value="1"/>
</dbReference>
<dbReference type="PANTHER" id="PTHR34276">
    <property type="entry name" value="MINI-RIBONUCLEASE 3"/>
    <property type="match status" value="1"/>
</dbReference>
<feature type="domain" description="RNase III" evidence="7">
    <location>
        <begin position="1"/>
        <end position="138"/>
    </location>
</feature>
<dbReference type="GO" id="GO:0005737">
    <property type="term" value="C:cytoplasm"/>
    <property type="evidence" value="ECO:0007669"/>
    <property type="project" value="UniProtKB-SubCell"/>
</dbReference>
<accession>A0A939KJ47</accession>
<dbReference type="InterPro" id="IPR008226">
    <property type="entry name" value="Mini3_fam"/>
</dbReference>
<comment type="function">
    <text evidence="6">Involved in correct processing of both the 5' and 3' ends of 23S rRNA precursor. Processes 30S rRNA precursor transcript even in absence of ribonuclease 3 (Rnc); Rnc processes 30S rRNA into smaller rRNA precursors.</text>
</comment>
<dbReference type="Gene3D" id="1.10.1520.10">
    <property type="entry name" value="Ribonuclease III domain"/>
    <property type="match status" value="1"/>
</dbReference>
<dbReference type="SMART" id="SM00535">
    <property type="entry name" value="RIBOc"/>
    <property type="match status" value="1"/>
</dbReference>
<keyword evidence="6" id="KW-0699">rRNA-binding</keyword>
<keyword evidence="6" id="KW-0963">Cytoplasm</keyword>
<keyword evidence="1 6" id="KW-0690">Ribosome biogenesis</keyword>
<evidence type="ECO:0000256" key="1">
    <source>
        <dbReference type="ARBA" id="ARBA00022517"/>
    </source>
</evidence>
<sequence>MENIRPISENGARNYNPLSLAFIGDSVYENHVRERLILAYPNMLPKDLHIKAVSYVKASSQSRIVSGIEESLHEDELYIYRRGRNTKSHTVPKNADLLDYRRASGFEALVGYLYLIGKDKRLGEIIDLSFKIVEEGEKNGEERE</sequence>
<evidence type="ECO:0000256" key="6">
    <source>
        <dbReference type="HAMAP-Rule" id="MF_01468"/>
    </source>
</evidence>
<dbReference type="AlphaFoldDB" id="A0A939KJ47"/>
<evidence type="ECO:0000313" key="8">
    <source>
        <dbReference type="EMBL" id="MBO1264808.1"/>
    </source>
</evidence>
<keyword evidence="3 6" id="KW-0540">Nuclease</keyword>
<dbReference type="Pfam" id="PF00636">
    <property type="entry name" value="Ribonuclease_3"/>
    <property type="match status" value="1"/>
</dbReference>
<protein>
    <recommendedName>
        <fullName evidence="6">Mini-ribonuclease 3</fullName>
        <shortName evidence="6">Mini-3</shortName>
        <shortName evidence="6">Mini-RNase 3</shortName>
        <ecNumber evidence="6">3.1.26.-</ecNumber>
    </recommendedName>
    <alternativeName>
        <fullName evidence="6">Mini-RNase III</fullName>
        <shortName evidence="6">Mini-III</shortName>
    </alternativeName>
</protein>
<reference evidence="8" key="1">
    <citation type="submission" date="2021-03" db="EMBL/GenBank/DDBJ databases">
        <title>Proteiniclasticum marinus sp. nov., isolated from tidal flat sediment.</title>
        <authorList>
            <person name="Namirimu T."/>
            <person name="Yang J.-A."/>
            <person name="Yang S.-H."/>
            <person name="Kim Y.-J."/>
            <person name="Kwon K.K."/>
        </authorList>
    </citation>
    <scope>NUCLEOTIDE SEQUENCE</scope>
    <source>
        <strain evidence="8">SCR006</strain>
    </source>
</reference>
<evidence type="ECO:0000256" key="4">
    <source>
        <dbReference type="ARBA" id="ARBA00022759"/>
    </source>
</evidence>
<evidence type="ECO:0000259" key="7">
    <source>
        <dbReference type="SMART" id="SM00535"/>
    </source>
</evidence>
<dbReference type="InterPro" id="IPR000999">
    <property type="entry name" value="RNase_III_dom"/>
</dbReference>
<comment type="caution">
    <text evidence="8">The sequence shown here is derived from an EMBL/GenBank/DDBJ whole genome shotgun (WGS) entry which is preliminary data.</text>
</comment>
<dbReference type="GO" id="GO:0006364">
    <property type="term" value="P:rRNA processing"/>
    <property type="evidence" value="ECO:0007669"/>
    <property type="project" value="UniProtKB-UniRule"/>
</dbReference>
<keyword evidence="2 6" id="KW-0698">rRNA processing</keyword>
<comment type="subunit">
    <text evidence="6">Homodimer.</text>
</comment>
<dbReference type="CDD" id="cd00593">
    <property type="entry name" value="RIBOc"/>
    <property type="match status" value="1"/>
</dbReference>
<dbReference type="GO" id="GO:0004525">
    <property type="term" value="F:ribonuclease III activity"/>
    <property type="evidence" value="ECO:0007669"/>
    <property type="project" value="InterPro"/>
</dbReference>
<keyword evidence="4 6" id="KW-0255">Endonuclease</keyword>
<organism evidence="8 9">
    <name type="scientific">Proteiniclasticum aestuarii</name>
    <dbReference type="NCBI Taxonomy" id="2817862"/>
    <lineage>
        <taxon>Bacteria</taxon>
        <taxon>Bacillati</taxon>
        <taxon>Bacillota</taxon>
        <taxon>Clostridia</taxon>
        <taxon>Eubacteriales</taxon>
        <taxon>Clostridiaceae</taxon>
        <taxon>Proteiniclasticum</taxon>
    </lineage>
</organism>
<name>A0A939KJ47_9CLOT</name>
<keyword evidence="6" id="KW-0694">RNA-binding</keyword>
<dbReference type="Proteomes" id="UP000664218">
    <property type="component" value="Unassembled WGS sequence"/>
</dbReference>
<dbReference type="PIRSF" id="PIRSF005520">
    <property type="entry name" value="UCP005520"/>
    <property type="match status" value="1"/>
</dbReference>
<keyword evidence="5 6" id="KW-0378">Hydrolase</keyword>
<dbReference type="EMBL" id="JAFNJU010000004">
    <property type="protein sequence ID" value="MBO1264808.1"/>
    <property type="molecule type" value="Genomic_DNA"/>
</dbReference>
<keyword evidence="6" id="KW-0460">Magnesium</keyword>
<dbReference type="PANTHER" id="PTHR34276:SF1">
    <property type="entry name" value="MINI-RIBONUCLEASE 3"/>
    <property type="match status" value="1"/>
</dbReference>
<proteinExistence type="inferred from homology"/>
<dbReference type="EC" id="3.1.26.-" evidence="6"/>
<keyword evidence="9" id="KW-1185">Reference proteome</keyword>
<dbReference type="GO" id="GO:0019843">
    <property type="term" value="F:rRNA binding"/>
    <property type="evidence" value="ECO:0007669"/>
    <property type="project" value="UniProtKB-UniRule"/>
</dbReference>
<comment type="similarity">
    <text evidence="6">Belongs to the MrnC RNase family.</text>
</comment>
<evidence type="ECO:0000256" key="2">
    <source>
        <dbReference type="ARBA" id="ARBA00022552"/>
    </source>
</evidence>
<dbReference type="HAMAP" id="MF_01468">
    <property type="entry name" value="RNase_Mini_III"/>
    <property type="match status" value="1"/>
</dbReference>
<evidence type="ECO:0000313" key="9">
    <source>
        <dbReference type="Proteomes" id="UP000664218"/>
    </source>
</evidence>
<comment type="cofactor">
    <cofactor evidence="6">
        <name>Mg(2+)</name>
        <dbReference type="ChEBI" id="CHEBI:18420"/>
    </cofactor>
</comment>
<gene>
    <name evidence="6" type="primary">mrnC</name>
    <name evidence="8" type="ORF">J3A84_07170</name>
</gene>
<feature type="active site" evidence="6">
    <location>
        <position position="25"/>
    </location>
</feature>